<dbReference type="PROSITE" id="PS50893">
    <property type="entry name" value="ABC_TRANSPORTER_2"/>
    <property type="match status" value="1"/>
</dbReference>
<dbReference type="Ensembl" id="ENSACOT00000013671.1">
    <property type="protein sequence ID" value="ENSACOP00000013207.1"/>
    <property type="gene ID" value="ENSACOG00000009160.1"/>
</dbReference>
<dbReference type="Pfam" id="PF12698">
    <property type="entry name" value="ABC2_membrane_3"/>
    <property type="match status" value="1"/>
</dbReference>
<dbReference type="InterPro" id="IPR056264">
    <property type="entry name" value="R2_ABCA1-4-like"/>
</dbReference>
<feature type="domain" description="ABC transporter" evidence="5">
    <location>
        <begin position="173"/>
        <end position="416"/>
    </location>
</feature>
<proteinExistence type="predicted"/>
<keyword evidence="3" id="KW-1133">Transmembrane helix</keyword>
<comment type="subcellular location">
    <subcellularLocation>
        <location evidence="1">Membrane</location>
        <topology evidence="1">Multi-pass membrane protein</topology>
    </subcellularLocation>
</comment>
<dbReference type="AlphaFoldDB" id="A0A8B9FQX8"/>
<dbReference type="InterPro" id="IPR026082">
    <property type="entry name" value="ABCA"/>
</dbReference>
<name>A0A8B9FQX8_9PSIT</name>
<evidence type="ECO:0000313" key="7">
    <source>
        <dbReference type="Proteomes" id="UP000694522"/>
    </source>
</evidence>
<protein>
    <recommendedName>
        <fullName evidence="5">ABC transporter domain-containing protein</fullName>
    </recommendedName>
</protein>
<keyword evidence="4" id="KW-0472">Membrane</keyword>
<dbReference type="GO" id="GO:0033700">
    <property type="term" value="P:phospholipid efflux"/>
    <property type="evidence" value="ECO:0007669"/>
    <property type="project" value="TreeGrafter"/>
</dbReference>
<dbReference type="Proteomes" id="UP000694522">
    <property type="component" value="Unplaced"/>
</dbReference>
<evidence type="ECO:0000256" key="2">
    <source>
        <dbReference type="ARBA" id="ARBA00022692"/>
    </source>
</evidence>
<reference evidence="6" key="2">
    <citation type="submission" date="2025-09" db="UniProtKB">
        <authorList>
            <consortium name="Ensembl"/>
        </authorList>
    </citation>
    <scope>IDENTIFICATION</scope>
</reference>
<dbReference type="CDD" id="cd03263">
    <property type="entry name" value="ABC_subfamily_A"/>
    <property type="match status" value="1"/>
</dbReference>
<keyword evidence="2" id="KW-0812">Transmembrane</keyword>
<dbReference type="GO" id="GO:0140359">
    <property type="term" value="F:ABC-type transporter activity"/>
    <property type="evidence" value="ECO:0007669"/>
    <property type="project" value="InterPro"/>
</dbReference>
<evidence type="ECO:0000256" key="3">
    <source>
        <dbReference type="ARBA" id="ARBA00022989"/>
    </source>
</evidence>
<dbReference type="Pfam" id="PF23321">
    <property type="entry name" value="R1_ABCA1"/>
    <property type="match status" value="1"/>
</dbReference>
<dbReference type="Pfam" id="PF00005">
    <property type="entry name" value="ABC_tran"/>
    <property type="match status" value="1"/>
</dbReference>
<dbReference type="PANTHER" id="PTHR19229">
    <property type="entry name" value="ATP-BINDING CASSETTE TRANSPORTER SUBFAMILY A ABCA"/>
    <property type="match status" value="1"/>
</dbReference>
<dbReference type="SUPFAM" id="SSF52540">
    <property type="entry name" value="P-loop containing nucleoside triphosphate hydrolases"/>
    <property type="match status" value="1"/>
</dbReference>
<reference evidence="6" key="1">
    <citation type="submission" date="2025-08" db="UniProtKB">
        <authorList>
            <consortium name="Ensembl"/>
        </authorList>
    </citation>
    <scope>IDENTIFICATION</scope>
</reference>
<dbReference type="GO" id="GO:0016020">
    <property type="term" value="C:membrane"/>
    <property type="evidence" value="ECO:0007669"/>
    <property type="project" value="UniProtKB-SubCell"/>
</dbReference>
<dbReference type="GO" id="GO:0034188">
    <property type="term" value="F:apolipoprotein A-I receptor activity"/>
    <property type="evidence" value="ECO:0007669"/>
    <property type="project" value="TreeGrafter"/>
</dbReference>
<evidence type="ECO:0000256" key="4">
    <source>
        <dbReference type="ARBA" id="ARBA00023136"/>
    </source>
</evidence>
<dbReference type="InterPro" id="IPR027417">
    <property type="entry name" value="P-loop_NTPase"/>
</dbReference>
<evidence type="ECO:0000259" key="5">
    <source>
        <dbReference type="PROSITE" id="PS50893"/>
    </source>
</evidence>
<organism evidence="6 7">
    <name type="scientific">Amazona collaria</name>
    <name type="common">yellow-billed parrot</name>
    <dbReference type="NCBI Taxonomy" id="241587"/>
    <lineage>
        <taxon>Eukaryota</taxon>
        <taxon>Metazoa</taxon>
        <taxon>Chordata</taxon>
        <taxon>Craniata</taxon>
        <taxon>Vertebrata</taxon>
        <taxon>Euteleostomi</taxon>
        <taxon>Archelosauria</taxon>
        <taxon>Archosauria</taxon>
        <taxon>Dinosauria</taxon>
        <taxon>Saurischia</taxon>
        <taxon>Theropoda</taxon>
        <taxon>Coelurosauria</taxon>
        <taxon>Aves</taxon>
        <taxon>Neognathae</taxon>
        <taxon>Neoaves</taxon>
        <taxon>Telluraves</taxon>
        <taxon>Australaves</taxon>
        <taxon>Psittaciformes</taxon>
        <taxon>Psittacidae</taxon>
        <taxon>Amazona</taxon>
    </lineage>
</organism>
<dbReference type="PANTHER" id="PTHR19229:SF49">
    <property type="entry name" value="PHOSPHOLIPID-TRANSPORTING ATPASE ABCA7"/>
    <property type="match status" value="1"/>
</dbReference>
<dbReference type="GO" id="GO:0090556">
    <property type="term" value="F:phosphatidylserine floppase activity"/>
    <property type="evidence" value="ECO:0007669"/>
    <property type="project" value="TreeGrafter"/>
</dbReference>
<dbReference type="InterPro" id="IPR013525">
    <property type="entry name" value="ABC2_TM"/>
</dbReference>
<sequence length="531" mass="58358">MSFVPASFVLFLIEERVSKAKHLQFVSGMKPITYWLGNFAWDMVRDGDRDGGTGWDLCLSKLLPLCPCSWSITPLMYPASFLFSIPSTAYVALTCINLFIGINGSVATFVLELFVDQVSPGAASDPLPISMGLAPAPPLLFLLCVPWGRTLAAGLQPLPSPRCFWWVMGGSRPHPRSALQVYRCRKAPAVDRLCVAVPPGEVSTGQAEGWTNGPMGRDGAAGNPALHPQCFGLLGVNGAGKTSTFKMLTGDTEVTLGEAWLKGHSVLTDPQSVRQHMGYCPQFDAITDLLTGREHLEFYSRLRGVPEEEIPRVWPIPRQDANGAGAARRPLLAPTRPLSQDEPTTGMDPRARRFLWDRILSVVREGRSVVLTSHSMEECEALCTRMAIMVNGRFRCLGSVQHLKSRFGDGYTVVVRVGGPDLAPVESLMQRRFPGIVLKERHGRLLQFHLPSRAGSLASIFSVLAAHRGPCRIQDYSVSQTTLDQVMGDAGHEDGRVFPLWYLNLSHFIFFISWRVITGELFPDLSSATVL</sequence>
<dbReference type="GO" id="GO:0016887">
    <property type="term" value="F:ATP hydrolysis activity"/>
    <property type="evidence" value="ECO:0007669"/>
    <property type="project" value="InterPro"/>
</dbReference>
<dbReference type="GO" id="GO:0033344">
    <property type="term" value="P:cholesterol efflux"/>
    <property type="evidence" value="ECO:0007669"/>
    <property type="project" value="TreeGrafter"/>
</dbReference>
<evidence type="ECO:0000313" key="6">
    <source>
        <dbReference type="Ensembl" id="ENSACOP00000013207.1"/>
    </source>
</evidence>
<dbReference type="GO" id="GO:0090554">
    <property type="term" value="F:phosphatidylcholine floppase activity"/>
    <property type="evidence" value="ECO:0007669"/>
    <property type="project" value="TreeGrafter"/>
</dbReference>
<dbReference type="InterPro" id="IPR003439">
    <property type="entry name" value="ABC_transporter-like_ATP-bd"/>
</dbReference>
<keyword evidence="7" id="KW-1185">Reference proteome</keyword>
<accession>A0A8B9FQX8</accession>
<dbReference type="GO" id="GO:0005524">
    <property type="term" value="F:ATP binding"/>
    <property type="evidence" value="ECO:0007669"/>
    <property type="project" value="InterPro"/>
</dbReference>
<evidence type="ECO:0000256" key="1">
    <source>
        <dbReference type="ARBA" id="ARBA00004141"/>
    </source>
</evidence>
<dbReference type="Gene3D" id="3.40.50.300">
    <property type="entry name" value="P-loop containing nucleotide triphosphate hydrolases"/>
    <property type="match status" value="2"/>
</dbReference>